<gene>
    <name evidence="3" type="ORF">BEMITA_LOCUS6100</name>
</gene>
<dbReference type="PANTHER" id="PTHR47771:SF3">
    <property type="entry name" value="LD27203P"/>
    <property type="match status" value="1"/>
</dbReference>
<feature type="region of interest" description="Disordered" evidence="1">
    <location>
        <begin position="270"/>
        <end position="292"/>
    </location>
</feature>
<sequence>MKLGNFLILSFVIGAISEEDSTEPAFSDQDNAYSNVTVVVLPDHDQDLNSTSEDTKTQKRGIFGVGYGLGQGTGYYGPSVYAPAAYGIPGGYGHTLGGYAVGHGVKFSGIPGGVYNHAPAPAPFYGFNYGYKLGQPISHGVVKAVTIHQEVPVAVPQPYPVPVEKKVPYPVKVPYAVPVDRPYPVHVPKPYPVTVEKPVPYPVEKPVPYPVKVPVKVPVSHPVPYPVPKPYPVPVSKPVPVPYPQPVYIKKTIPVYIGGSGGGHSYPLPPSSSGSVYPPSSSGSIYPPSSSSSSGWYPPSSSGWYPPSSSGHTPPTKYHNPTYINAMGGFANTAGGLGKYGGISAGSVPYGPVGSYSEHPEVVSTLDGEHSSSSDTSSPNIGAPENYESPSYSDEAHMTQISRS</sequence>
<feature type="region of interest" description="Disordered" evidence="1">
    <location>
        <begin position="297"/>
        <end position="316"/>
    </location>
</feature>
<keyword evidence="2" id="KW-0732">Signal</keyword>
<protein>
    <submittedName>
        <fullName evidence="3">Uncharacterized protein</fullName>
    </submittedName>
</protein>
<dbReference type="EMBL" id="OU963864">
    <property type="protein sequence ID" value="CAH0769043.1"/>
    <property type="molecule type" value="Genomic_DNA"/>
</dbReference>
<accession>A0A9P0CBA1</accession>
<name>A0A9P0CBA1_BEMTA</name>
<proteinExistence type="predicted"/>
<feature type="signal peptide" evidence="2">
    <location>
        <begin position="1"/>
        <end position="17"/>
    </location>
</feature>
<dbReference type="Proteomes" id="UP001152759">
    <property type="component" value="Chromosome 3"/>
</dbReference>
<reference evidence="3" key="1">
    <citation type="submission" date="2021-12" db="EMBL/GenBank/DDBJ databases">
        <authorList>
            <person name="King R."/>
        </authorList>
    </citation>
    <scope>NUCLEOTIDE SEQUENCE</scope>
</reference>
<dbReference type="AlphaFoldDB" id="A0A9P0CBA1"/>
<feature type="region of interest" description="Disordered" evidence="1">
    <location>
        <begin position="356"/>
        <end position="404"/>
    </location>
</feature>
<evidence type="ECO:0000313" key="3">
    <source>
        <dbReference type="EMBL" id="CAH0769043.1"/>
    </source>
</evidence>
<evidence type="ECO:0000313" key="4">
    <source>
        <dbReference type="Proteomes" id="UP001152759"/>
    </source>
</evidence>
<feature type="chain" id="PRO_5040143835" evidence="2">
    <location>
        <begin position="18"/>
        <end position="404"/>
    </location>
</feature>
<feature type="compositionally biased region" description="Low complexity" evidence="1">
    <location>
        <begin position="271"/>
        <end position="292"/>
    </location>
</feature>
<dbReference type="PANTHER" id="PTHR47771">
    <property type="entry name" value="LD27203P-RELATED"/>
    <property type="match status" value="1"/>
</dbReference>
<keyword evidence="4" id="KW-1185">Reference proteome</keyword>
<organism evidence="3 4">
    <name type="scientific">Bemisia tabaci</name>
    <name type="common">Sweetpotato whitefly</name>
    <name type="synonym">Aleurodes tabaci</name>
    <dbReference type="NCBI Taxonomy" id="7038"/>
    <lineage>
        <taxon>Eukaryota</taxon>
        <taxon>Metazoa</taxon>
        <taxon>Ecdysozoa</taxon>
        <taxon>Arthropoda</taxon>
        <taxon>Hexapoda</taxon>
        <taxon>Insecta</taxon>
        <taxon>Pterygota</taxon>
        <taxon>Neoptera</taxon>
        <taxon>Paraneoptera</taxon>
        <taxon>Hemiptera</taxon>
        <taxon>Sternorrhyncha</taxon>
        <taxon>Aleyrodoidea</taxon>
        <taxon>Aleyrodidae</taxon>
        <taxon>Aleyrodinae</taxon>
        <taxon>Bemisia</taxon>
    </lineage>
</organism>
<evidence type="ECO:0000256" key="1">
    <source>
        <dbReference type="SAM" id="MobiDB-lite"/>
    </source>
</evidence>
<feature type="compositionally biased region" description="Low complexity" evidence="1">
    <location>
        <begin position="297"/>
        <end position="312"/>
    </location>
</feature>
<evidence type="ECO:0000256" key="2">
    <source>
        <dbReference type="SAM" id="SignalP"/>
    </source>
</evidence>